<organism evidence="2 3">
    <name type="scientific">Streptococcus varani</name>
    <dbReference type="NCBI Taxonomy" id="1608583"/>
    <lineage>
        <taxon>Bacteria</taxon>
        <taxon>Bacillati</taxon>
        <taxon>Bacillota</taxon>
        <taxon>Bacilli</taxon>
        <taxon>Lactobacillales</taxon>
        <taxon>Streptococcaceae</taxon>
        <taxon>Streptococcus</taxon>
    </lineage>
</organism>
<keyword evidence="3" id="KW-1185">Reference proteome</keyword>
<dbReference type="Pfam" id="PF00581">
    <property type="entry name" value="Rhodanese"/>
    <property type="match status" value="1"/>
</dbReference>
<keyword evidence="2" id="KW-0808">Transferase</keyword>
<dbReference type="RefSeq" id="WP_093650860.1">
    <property type="nucleotide sequence ID" value="NZ_CTEN01000003.1"/>
</dbReference>
<dbReference type="PROSITE" id="PS50206">
    <property type="entry name" value="RHODANESE_3"/>
    <property type="match status" value="1"/>
</dbReference>
<dbReference type="SUPFAM" id="SSF52821">
    <property type="entry name" value="Rhodanese/Cell cycle control phosphatase"/>
    <property type="match status" value="1"/>
</dbReference>
<dbReference type="CDD" id="cd00158">
    <property type="entry name" value="RHOD"/>
    <property type="match status" value="1"/>
</dbReference>
<name>A0A0E3WFD2_9STRE</name>
<evidence type="ECO:0000259" key="1">
    <source>
        <dbReference type="PROSITE" id="PS50206"/>
    </source>
</evidence>
<dbReference type="EMBL" id="CTEN01000003">
    <property type="protein sequence ID" value="CQR25301.1"/>
    <property type="molecule type" value="Genomic_DNA"/>
</dbReference>
<dbReference type="GO" id="GO:0016740">
    <property type="term" value="F:transferase activity"/>
    <property type="evidence" value="ECO:0007669"/>
    <property type="project" value="UniProtKB-KW"/>
</dbReference>
<evidence type="ECO:0000313" key="3">
    <source>
        <dbReference type="Proteomes" id="UP000198604"/>
    </source>
</evidence>
<dbReference type="Gene3D" id="3.40.250.10">
    <property type="entry name" value="Rhodanese-like domain"/>
    <property type="match status" value="1"/>
</dbReference>
<reference evidence="3" key="1">
    <citation type="submission" date="2015-03" db="EMBL/GenBank/DDBJ databases">
        <authorList>
            <person name="Urmite Genomes"/>
        </authorList>
    </citation>
    <scope>NUCLEOTIDE SEQUENCE [LARGE SCALE GENOMIC DNA]</scope>
    <source>
        <strain evidence="3">FF10</strain>
    </source>
</reference>
<dbReference type="InterPro" id="IPR050229">
    <property type="entry name" value="GlpE_sulfurtransferase"/>
</dbReference>
<proteinExistence type="predicted"/>
<dbReference type="PANTHER" id="PTHR43031">
    <property type="entry name" value="FAD-DEPENDENT OXIDOREDUCTASE"/>
    <property type="match status" value="1"/>
</dbReference>
<dbReference type="PANTHER" id="PTHR43031:SF18">
    <property type="entry name" value="RHODANESE-RELATED SULFURTRANSFERASES"/>
    <property type="match status" value="1"/>
</dbReference>
<dbReference type="AlphaFoldDB" id="A0A0E3WFD2"/>
<evidence type="ECO:0000313" key="2">
    <source>
        <dbReference type="EMBL" id="CQR25301.1"/>
    </source>
</evidence>
<dbReference type="OrthoDB" id="9808735at2"/>
<sequence>MKALYILVATILLVAGWAGFNYWRLRRAAKLLENAEFAEKIFTGQLIDLRDPVEFRRKHILGARNIPYEQLKQSLGAIRKDKAVLLYENDRGQRVTPAALYLKKQGYTDIYILSYGLNAWDGKVKSN</sequence>
<dbReference type="InterPro" id="IPR036873">
    <property type="entry name" value="Rhodanese-like_dom_sf"/>
</dbReference>
<dbReference type="SMART" id="SM00450">
    <property type="entry name" value="RHOD"/>
    <property type="match status" value="1"/>
</dbReference>
<protein>
    <submittedName>
        <fullName evidence="2">Rhodanese-related sulfurtransferase</fullName>
    </submittedName>
</protein>
<feature type="domain" description="Rhodanese" evidence="1">
    <location>
        <begin position="40"/>
        <end position="125"/>
    </location>
</feature>
<dbReference type="InterPro" id="IPR001763">
    <property type="entry name" value="Rhodanese-like_dom"/>
</dbReference>
<dbReference type="STRING" id="1608583.BN1356_01643"/>
<accession>A0A0E3WFD2</accession>
<dbReference type="Proteomes" id="UP000198604">
    <property type="component" value="Unassembled WGS sequence"/>
</dbReference>
<gene>
    <name evidence="2" type="ORF">BN1356_01643</name>
</gene>